<evidence type="ECO:0000313" key="2">
    <source>
        <dbReference type="EMBL" id="KAH7931577.1"/>
    </source>
</evidence>
<dbReference type="EMBL" id="JABSTU010006915">
    <property type="protein sequence ID" value="KAH7931577.1"/>
    <property type="molecule type" value="Genomic_DNA"/>
</dbReference>
<accession>A0A9J6CTG6</accession>
<comment type="caution">
    <text evidence="2">The sequence shown here is derived from an EMBL/GenBank/DDBJ whole genome shotgun (WGS) entry which is preliminary data.</text>
</comment>
<feature type="compositionally biased region" description="Polar residues" evidence="1">
    <location>
        <begin position="40"/>
        <end position="52"/>
    </location>
</feature>
<dbReference type="AlphaFoldDB" id="A0A9J6CTG6"/>
<evidence type="ECO:0000313" key="3">
    <source>
        <dbReference type="Proteomes" id="UP000821866"/>
    </source>
</evidence>
<dbReference type="Proteomes" id="UP000821866">
    <property type="component" value="Unassembled WGS sequence"/>
</dbReference>
<reference evidence="2" key="2">
    <citation type="submission" date="2021-09" db="EMBL/GenBank/DDBJ databases">
        <authorList>
            <person name="Jia N."/>
            <person name="Wang J."/>
            <person name="Shi W."/>
            <person name="Du L."/>
            <person name="Sun Y."/>
            <person name="Zhan W."/>
            <person name="Jiang J."/>
            <person name="Wang Q."/>
            <person name="Zhang B."/>
            <person name="Ji P."/>
            <person name="Sakyi L.B."/>
            <person name="Cui X."/>
            <person name="Yuan T."/>
            <person name="Jiang B."/>
            <person name="Yang W."/>
            <person name="Lam T.T.-Y."/>
            <person name="Chang Q."/>
            <person name="Ding S."/>
            <person name="Wang X."/>
            <person name="Zhu J."/>
            <person name="Ruan X."/>
            <person name="Zhao L."/>
            <person name="Wei J."/>
            <person name="Que T."/>
            <person name="Du C."/>
            <person name="Cheng J."/>
            <person name="Dai P."/>
            <person name="Han X."/>
            <person name="Huang E."/>
            <person name="Gao Y."/>
            <person name="Liu J."/>
            <person name="Shao H."/>
            <person name="Ye R."/>
            <person name="Li L."/>
            <person name="Wei W."/>
            <person name="Wang X."/>
            <person name="Wang C."/>
            <person name="Huo Q."/>
            <person name="Li W."/>
            <person name="Guo W."/>
            <person name="Chen H."/>
            <person name="Chen S."/>
            <person name="Zhou L."/>
            <person name="Zhou L."/>
            <person name="Ni X."/>
            <person name="Tian J."/>
            <person name="Zhou Y."/>
            <person name="Sheng Y."/>
            <person name="Liu T."/>
            <person name="Pan Y."/>
            <person name="Xia L."/>
            <person name="Li J."/>
            <person name="Zhao F."/>
            <person name="Cao W."/>
        </authorList>
    </citation>
    <scope>NUCLEOTIDE SEQUENCE</scope>
    <source>
        <strain evidence="2">Rmic-2018</strain>
        <tissue evidence="2">Larvae</tissue>
    </source>
</reference>
<proteinExistence type="predicted"/>
<keyword evidence="3" id="KW-1185">Reference proteome</keyword>
<gene>
    <name evidence="2" type="ORF">HPB51_029805</name>
</gene>
<feature type="compositionally biased region" description="Basic and acidic residues" evidence="1">
    <location>
        <begin position="55"/>
        <end position="68"/>
    </location>
</feature>
<evidence type="ECO:0000256" key="1">
    <source>
        <dbReference type="SAM" id="MobiDB-lite"/>
    </source>
</evidence>
<reference evidence="2" key="1">
    <citation type="journal article" date="2020" name="Cell">
        <title>Large-Scale Comparative Analyses of Tick Genomes Elucidate Their Genetic Diversity and Vector Capacities.</title>
        <authorList>
            <consortium name="Tick Genome and Microbiome Consortium (TIGMIC)"/>
            <person name="Jia N."/>
            <person name="Wang J."/>
            <person name="Shi W."/>
            <person name="Du L."/>
            <person name="Sun Y."/>
            <person name="Zhan W."/>
            <person name="Jiang J.F."/>
            <person name="Wang Q."/>
            <person name="Zhang B."/>
            <person name="Ji P."/>
            <person name="Bell-Sakyi L."/>
            <person name="Cui X.M."/>
            <person name="Yuan T.T."/>
            <person name="Jiang B.G."/>
            <person name="Yang W.F."/>
            <person name="Lam T.T."/>
            <person name="Chang Q.C."/>
            <person name="Ding S.J."/>
            <person name="Wang X.J."/>
            <person name="Zhu J.G."/>
            <person name="Ruan X.D."/>
            <person name="Zhao L."/>
            <person name="Wei J.T."/>
            <person name="Ye R.Z."/>
            <person name="Que T.C."/>
            <person name="Du C.H."/>
            <person name="Zhou Y.H."/>
            <person name="Cheng J.X."/>
            <person name="Dai P.F."/>
            <person name="Guo W.B."/>
            <person name="Han X.H."/>
            <person name="Huang E.J."/>
            <person name="Li L.F."/>
            <person name="Wei W."/>
            <person name="Gao Y.C."/>
            <person name="Liu J.Z."/>
            <person name="Shao H.Z."/>
            <person name="Wang X."/>
            <person name="Wang C.C."/>
            <person name="Yang T.C."/>
            <person name="Huo Q.B."/>
            <person name="Li W."/>
            <person name="Chen H.Y."/>
            <person name="Chen S.E."/>
            <person name="Zhou L.G."/>
            <person name="Ni X.B."/>
            <person name="Tian J.H."/>
            <person name="Sheng Y."/>
            <person name="Liu T."/>
            <person name="Pan Y.S."/>
            <person name="Xia L.Y."/>
            <person name="Li J."/>
            <person name="Zhao F."/>
            <person name="Cao W.C."/>
        </authorList>
    </citation>
    <scope>NUCLEOTIDE SEQUENCE</scope>
    <source>
        <strain evidence="2">Rmic-2018</strain>
    </source>
</reference>
<protein>
    <submittedName>
        <fullName evidence="2">Uncharacterized protein</fullName>
    </submittedName>
</protein>
<feature type="region of interest" description="Disordered" evidence="1">
    <location>
        <begin position="36"/>
        <end position="83"/>
    </location>
</feature>
<name>A0A9J6CTG6_RHIMP</name>
<organism evidence="2 3">
    <name type="scientific">Rhipicephalus microplus</name>
    <name type="common">Cattle tick</name>
    <name type="synonym">Boophilus microplus</name>
    <dbReference type="NCBI Taxonomy" id="6941"/>
    <lineage>
        <taxon>Eukaryota</taxon>
        <taxon>Metazoa</taxon>
        <taxon>Ecdysozoa</taxon>
        <taxon>Arthropoda</taxon>
        <taxon>Chelicerata</taxon>
        <taxon>Arachnida</taxon>
        <taxon>Acari</taxon>
        <taxon>Parasitiformes</taxon>
        <taxon>Ixodida</taxon>
        <taxon>Ixodoidea</taxon>
        <taxon>Ixodidae</taxon>
        <taxon>Rhipicephalinae</taxon>
        <taxon>Rhipicephalus</taxon>
        <taxon>Boophilus</taxon>
    </lineage>
</organism>
<sequence>MSFFALQVDRTCPRKFLFSASLSLKAGTRFVGADQVPLRTPTTSNSKTSTLSWADKARGRSESSRGDELNSGSPHTSEPDEMRRANEQLRKENAQLKQEMSRLAEEMAEIRKLASSPSSAQPASASVAMNTPEALHRSRGTKHQAVENTQEEEAVNLLSKLKNSFVNKQATLAKIQEAVVHTKMGLGPLSERISK</sequence>